<protein>
    <recommendedName>
        <fullName evidence="5">EAL domain-containing protein</fullName>
    </recommendedName>
</protein>
<gene>
    <name evidence="3" type="ORF">AB835_01705</name>
</gene>
<dbReference type="InterPro" id="IPR043128">
    <property type="entry name" value="Rev_trsase/Diguanyl_cyclase"/>
</dbReference>
<dbReference type="Gene3D" id="3.20.20.450">
    <property type="entry name" value="EAL domain"/>
    <property type="match status" value="1"/>
</dbReference>
<dbReference type="Proteomes" id="UP000242502">
    <property type="component" value="Unassembled WGS sequence"/>
</dbReference>
<reference evidence="3 4" key="1">
    <citation type="journal article" date="2016" name="Appl. Environ. Microbiol.">
        <title>Lack of Overt Genome Reduction in the Bryostatin-Producing Bryozoan Symbiont "Candidatus Endobugula sertula".</title>
        <authorList>
            <person name="Miller I.J."/>
            <person name="Vanee N."/>
            <person name="Fong S.S."/>
            <person name="Lim-Fong G.E."/>
            <person name="Kwan J.C."/>
        </authorList>
    </citation>
    <scope>NUCLEOTIDE SEQUENCE [LARGE SCALE GENOMIC DNA]</scope>
    <source>
        <strain evidence="3">AB1-4</strain>
    </source>
</reference>
<dbReference type="SUPFAM" id="SSF55073">
    <property type="entry name" value="Nucleotide cyclase"/>
    <property type="match status" value="1"/>
</dbReference>
<dbReference type="STRING" id="62101.AB835_01705"/>
<name>A0A1D2QT87_9GAMM</name>
<dbReference type="GO" id="GO:0071111">
    <property type="term" value="F:cyclic-guanylate-specific phosphodiesterase activity"/>
    <property type="evidence" value="ECO:0007669"/>
    <property type="project" value="InterPro"/>
</dbReference>
<dbReference type="PANTHER" id="PTHR33121:SF79">
    <property type="entry name" value="CYCLIC DI-GMP PHOSPHODIESTERASE PDED-RELATED"/>
    <property type="match status" value="1"/>
</dbReference>
<dbReference type="Pfam" id="PF00990">
    <property type="entry name" value="GGDEF"/>
    <property type="match status" value="1"/>
</dbReference>
<dbReference type="InterPro" id="IPR001633">
    <property type="entry name" value="EAL_dom"/>
</dbReference>
<feature type="domain" description="GGDEF" evidence="2">
    <location>
        <begin position="1"/>
        <end position="129"/>
    </location>
</feature>
<dbReference type="SUPFAM" id="SSF141868">
    <property type="entry name" value="EAL domain-like"/>
    <property type="match status" value="1"/>
</dbReference>
<organism evidence="3 4">
    <name type="scientific">Candidatus Endobugula sertula</name>
    <name type="common">Bugula neritina bacterial symbiont</name>
    <dbReference type="NCBI Taxonomy" id="62101"/>
    <lineage>
        <taxon>Bacteria</taxon>
        <taxon>Pseudomonadati</taxon>
        <taxon>Pseudomonadota</taxon>
        <taxon>Gammaproteobacteria</taxon>
        <taxon>Cellvibrionales</taxon>
        <taxon>Cellvibrionaceae</taxon>
        <taxon>Candidatus Endobugula</taxon>
    </lineage>
</organism>
<dbReference type="SMART" id="SM00052">
    <property type="entry name" value="EAL"/>
    <property type="match status" value="1"/>
</dbReference>
<dbReference type="Pfam" id="PF00563">
    <property type="entry name" value="EAL"/>
    <property type="match status" value="1"/>
</dbReference>
<dbReference type="InterPro" id="IPR050706">
    <property type="entry name" value="Cyclic-di-GMP_PDE-like"/>
</dbReference>
<dbReference type="CDD" id="cd01948">
    <property type="entry name" value="EAL"/>
    <property type="match status" value="1"/>
</dbReference>
<evidence type="ECO:0000313" key="4">
    <source>
        <dbReference type="Proteomes" id="UP000242502"/>
    </source>
</evidence>
<dbReference type="Gene3D" id="3.30.70.270">
    <property type="match status" value="1"/>
</dbReference>
<comment type="caution">
    <text evidence="3">The sequence shown here is derived from an EMBL/GenBank/DDBJ whole genome shotgun (WGS) entry which is preliminary data.</text>
</comment>
<feature type="domain" description="EAL" evidence="1">
    <location>
        <begin position="136"/>
        <end position="377"/>
    </location>
</feature>
<sequence length="377" mass="42596">MLVQVGDLPLINREGGRQRGDDYLNGIAERLTQALHSFPDHMLSRHSGADFAIFVPAIAEIESQELMEFVYSRLHETDRSGDEMQSVYVGALFIPKLRDSDNFMALADVALSHAQNEQKTGCYWHKVDKSERSLSAREWSELIQRGIEEKSVSFHFQPVWRLIHGEKRLLFNEAMVRMNVDGTEYPAGHFMPMATRFNMLPAIDCLVLKQLVNNQNELPEYLCINLSIASIEDVNFLAILEQFLDNSSLAPRVTFELPASALSFAKKSVRRFVTMVKSKGAGFSLHHFGKGSSEFDYLQTLSLDYLKIDRCFVQNIEHDNDARFFICSLVGIARSCDVTVLAEGVETETQWQMLIDLGVQGGQGYWLGEPMSNAIEG</sequence>
<dbReference type="PROSITE" id="PS50887">
    <property type="entry name" value="GGDEF"/>
    <property type="match status" value="1"/>
</dbReference>
<evidence type="ECO:0000259" key="1">
    <source>
        <dbReference type="PROSITE" id="PS50883"/>
    </source>
</evidence>
<dbReference type="InterPro" id="IPR035919">
    <property type="entry name" value="EAL_sf"/>
</dbReference>
<evidence type="ECO:0000259" key="2">
    <source>
        <dbReference type="PROSITE" id="PS50887"/>
    </source>
</evidence>
<accession>A0A1D2QT87</accession>
<evidence type="ECO:0008006" key="5">
    <source>
        <dbReference type="Google" id="ProtNLM"/>
    </source>
</evidence>
<dbReference type="EMBL" id="MDLC01000004">
    <property type="protein sequence ID" value="ODS24795.1"/>
    <property type="molecule type" value="Genomic_DNA"/>
</dbReference>
<dbReference type="PANTHER" id="PTHR33121">
    <property type="entry name" value="CYCLIC DI-GMP PHOSPHODIESTERASE PDEF"/>
    <property type="match status" value="1"/>
</dbReference>
<dbReference type="InterPro" id="IPR000160">
    <property type="entry name" value="GGDEF_dom"/>
</dbReference>
<dbReference type="AlphaFoldDB" id="A0A1D2QT87"/>
<evidence type="ECO:0000313" key="3">
    <source>
        <dbReference type="EMBL" id="ODS24795.1"/>
    </source>
</evidence>
<dbReference type="InterPro" id="IPR029787">
    <property type="entry name" value="Nucleotide_cyclase"/>
</dbReference>
<proteinExistence type="predicted"/>
<dbReference type="PROSITE" id="PS50883">
    <property type="entry name" value="EAL"/>
    <property type="match status" value="1"/>
</dbReference>